<evidence type="ECO:0000256" key="8">
    <source>
        <dbReference type="ARBA" id="ARBA00022827"/>
    </source>
</evidence>
<dbReference type="NCBIfam" id="TIGR00562">
    <property type="entry name" value="proto_IX_ox"/>
    <property type="match status" value="1"/>
</dbReference>
<dbReference type="STRING" id="147375.BXP28_10005"/>
<dbReference type="GO" id="GO:0004729">
    <property type="term" value="F:oxygen-dependent protoporphyrinogen oxidase activity"/>
    <property type="evidence" value="ECO:0007669"/>
    <property type="project" value="UniProtKB-UniRule"/>
</dbReference>
<keyword evidence="10 11" id="KW-0350">Heme biosynthesis</keyword>
<dbReference type="InterPro" id="IPR036188">
    <property type="entry name" value="FAD/NAD-bd_sf"/>
</dbReference>
<comment type="cofactor">
    <cofactor evidence="2 11">
        <name>FAD</name>
        <dbReference type="ChEBI" id="CHEBI:57692"/>
    </cofactor>
</comment>
<evidence type="ECO:0000259" key="12">
    <source>
        <dbReference type="Pfam" id="PF01593"/>
    </source>
</evidence>
<keyword evidence="7 11" id="KW-0285">Flavoprotein</keyword>
<dbReference type="InterPro" id="IPR050464">
    <property type="entry name" value="Zeta_carotene_desat/Oxidored"/>
</dbReference>
<dbReference type="EMBL" id="CP019655">
    <property type="protein sequence ID" value="AVF27620.1"/>
    <property type="molecule type" value="Genomic_DNA"/>
</dbReference>
<dbReference type="PANTHER" id="PTHR42923:SF3">
    <property type="entry name" value="PROTOPORPHYRINOGEN OXIDASE"/>
    <property type="match status" value="1"/>
</dbReference>
<evidence type="ECO:0000256" key="11">
    <source>
        <dbReference type="RuleBase" id="RU364052"/>
    </source>
</evidence>
<sequence>MKQRPKLLVVGGGMTGLSAAFYLQRYAEEDDVPVQIIVAEKTGKFGGRIHTLRRDGFVFEKGPDSFLARKTPILDLSRELELMSELTGTNPKAQKTYILKEKEFHLIPPGLVLGVPTQWAPFLASRLISPEGKRRVAEDVTLPVGKENGDESLGDFLERRMGKEMLEHVVEPLLAGIYAGDTYKLSLQATFPQFQQAEKHAGSLILGMMENQKKARASAAPEDIPQEARSSAFLTFTGGLQLLIGKLEQTLRSQNHVELRENCGVSSFDKRKDGYLVRFEDGKEEKVDGIVLTTPNFHSCELLSSLPSAKPLRDISYVSVANVILAFEEEEIKHVLDGTGFLVPRKEGRTITACTWTSAKWLHTAPEGKVLLRFYVGRSGDEGWTEWNDEELVSRVKEDLHDLMGVTAEPLFYEVTRLYKSMPQYPVGHLDAIRRLRRDLREHMPGVFVTGAGFEGVGLPDCIRQGRDTAKELIHHIKG</sequence>
<accession>A0A2L1U3X9</accession>
<evidence type="ECO:0000256" key="9">
    <source>
        <dbReference type="ARBA" id="ARBA00023002"/>
    </source>
</evidence>
<dbReference type="SUPFAM" id="SSF51905">
    <property type="entry name" value="FAD/NAD(P)-binding domain"/>
    <property type="match status" value="1"/>
</dbReference>
<dbReference type="RefSeq" id="WP_077995762.1">
    <property type="nucleotide sequence ID" value="NZ_CP019655.1"/>
</dbReference>
<dbReference type="InterPro" id="IPR004572">
    <property type="entry name" value="Protoporphyrinogen_oxidase"/>
</dbReference>
<evidence type="ECO:0000256" key="6">
    <source>
        <dbReference type="ARBA" id="ARBA00019046"/>
    </source>
</evidence>
<evidence type="ECO:0000256" key="3">
    <source>
        <dbReference type="ARBA" id="ARBA00004744"/>
    </source>
</evidence>
<comment type="catalytic activity">
    <reaction evidence="1">
        <text>coproporphyrinogen III + 3 O2 = coproporphyrin III + 3 H2O2</text>
        <dbReference type="Rhea" id="RHEA:43436"/>
        <dbReference type="ChEBI" id="CHEBI:15379"/>
        <dbReference type="ChEBI" id="CHEBI:16240"/>
        <dbReference type="ChEBI" id="CHEBI:57309"/>
        <dbReference type="ChEBI" id="CHEBI:131725"/>
        <dbReference type="EC" id="1.3.3.15"/>
    </reaction>
    <physiologicalReaction direction="left-to-right" evidence="1">
        <dbReference type="Rhea" id="RHEA:43437"/>
    </physiologicalReaction>
</comment>
<evidence type="ECO:0000256" key="7">
    <source>
        <dbReference type="ARBA" id="ARBA00022630"/>
    </source>
</evidence>
<dbReference type="PANTHER" id="PTHR42923">
    <property type="entry name" value="PROTOPORPHYRINOGEN OXIDASE"/>
    <property type="match status" value="1"/>
</dbReference>
<gene>
    <name evidence="13" type="primary">hemY</name>
    <name evidence="13" type="ORF">ERICIII_03510</name>
</gene>
<evidence type="ECO:0000256" key="5">
    <source>
        <dbReference type="ARBA" id="ARBA00012402"/>
    </source>
</evidence>
<name>A0A2L1U3X9_9BACL</name>
<dbReference type="Pfam" id="PF01593">
    <property type="entry name" value="Amino_oxidase"/>
    <property type="match status" value="1"/>
</dbReference>
<organism evidence="13 14">
    <name type="scientific">Paenibacillus larvae subsp. larvae</name>
    <dbReference type="NCBI Taxonomy" id="147375"/>
    <lineage>
        <taxon>Bacteria</taxon>
        <taxon>Bacillati</taxon>
        <taxon>Bacillota</taxon>
        <taxon>Bacilli</taxon>
        <taxon>Bacillales</taxon>
        <taxon>Paenibacillaceae</taxon>
        <taxon>Paenibacillus</taxon>
    </lineage>
</organism>
<dbReference type="EC" id="1.3.3.15" evidence="5 11"/>
<dbReference type="UniPathway" id="UPA00252"/>
<dbReference type="AlphaFoldDB" id="A0A2L1U3X9"/>
<comment type="similarity">
    <text evidence="4 11">Belongs to the protoporphyrinogen/coproporphyrinogen oxidase family. Coproporphyrinogen III oxidase subfamily.</text>
</comment>
<dbReference type="Gene3D" id="1.10.3110.10">
    <property type="entry name" value="protoporphyrinogen ix oxidase, domain 3"/>
    <property type="match status" value="1"/>
</dbReference>
<keyword evidence="11" id="KW-0963">Cytoplasm</keyword>
<dbReference type="Proteomes" id="UP000239833">
    <property type="component" value="Chromosome"/>
</dbReference>
<protein>
    <recommendedName>
        <fullName evidence="6 11">Coproporphyrinogen III oxidase</fullName>
        <ecNumber evidence="5 11">1.3.3.15</ecNumber>
    </recommendedName>
</protein>
<comment type="subcellular location">
    <subcellularLocation>
        <location evidence="11">Cytoplasm</location>
    </subcellularLocation>
</comment>
<feature type="domain" description="Amine oxidase" evidence="12">
    <location>
        <begin position="14"/>
        <end position="474"/>
    </location>
</feature>
<dbReference type="GO" id="GO:0006783">
    <property type="term" value="P:heme biosynthetic process"/>
    <property type="evidence" value="ECO:0007669"/>
    <property type="project" value="UniProtKB-UniRule"/>
</dbReference>
<evidence type="ECO:0000256" key="4">
    <source>
        <dbReference type="ARBA" id="ARBA00008310"/>
    </source>
</evidence>
<comment type="pathway">
    <text evidence="3 11">Porphyrin-containing compound metabolism; protoheme biosynthesis.</text>
</comment>
<dbReference type="Gene3D" id="3.50.50.60">
    <property type="entry name" value="FAD/NAD(P)-binding domain"/>
    <property type="match status" value="1"/>
</dbReference>
<dbReference type="GeneID" id="64219939"/>
<evidence type="ECO:0000256" key="1">
    <source>
        <dbReference type="ARBA" id="ARBA00001755"/>
    </source>
</evidence>
<comment type="function">
    <text evidence="11">Involved in coproporphyrin-dependent heme b biosynthesis. Catalyzes the oxidation of coproporphyrinogen III to coproporphyrin III.</text>
</comment>
<evidence type="ECO:0000313" key="13">
    <source>
        <dbReference type="EMBL" id="AVF27620.1"/>
    </source>
</evidence>
<reference evidence="14" key="1">
    <citation type="submission" date="2017-02" db="EMBL/GenBank/DDBJ databases">
        <title>Delineation of Paenibacillus larvae strains originating from foulbrood outbreaks.</title>
        <authorList>
            <person name="Beims H."/>
            <person name="Bunk B."/>
            <person name="Sproeer C."/>
            <person name="Mohr K.I."/>
            <person name="Pradella S."/>
            <person name="Guenther G."/>
            <person name="Rohde M."/>
            <person name="von der Ohe W."/>
            <person name="Steinert M."/>
        </authorList>
    </citation>
    <scope>NUCLEOTIDE SEQUENCE [LARGE SCALE GENOMIC DNA]</scope>
    <source>
        <strain evidence="14">Eric_III</strain>
    </source>
</reference>
<evidence type="ECO:0000256" key="10">
    <source>
        <dbReference type="ARBA" id="ARBA00023133"/>
    </source>
</evidence>
<dbReference type="GO" id="GO:0005737">
    <property type="term" value="C:cytoplasm"/>
    <property type="evidence" value="ECO:0007669"/>
    <property type="project" value="UniProtKB-SubCell"/>
</dbReference>
<dbReference type="Gene3D" id="3.90.660.20">
    <property type="entry name" value="Protoporphyrinogen oxidase, mitochondrial, domain 2"/>
    <property type="match status" value="1"/>
</dbReference>
<keyword evidence="8 11" id="KW-0274">FAD</keyword>
<dbReference type="InterPro" id="IPR002937">
    <property type="entry name" value="Amino_oxidase"/>
</dbReference>
<evidence type="ECO:0000256" key="2">
    <source>
        <dbReference type="ARBA" id="ARBA00001974"/>
    </source>
</evidence>
<dbReference type="SUPFAM" id="SSF54373">
    <property type="entry name" value="FAD-linked reductases, C-terminal domain"/>
    <property type="match status" value="1"/>
</dbReference>
<keyword evidence="9 11" id="KW-0560">Oxidoreductase</keyword>
<proteinExistence type="inferred from homology"/>
<evidence type="ECO:0000313" key="14">
    <source>
        <dbReference type="Proteomes" id="UP000239833"/>
    </source>
</evidence>